<keyword evidence="3 6" id="KW-0812">Transmembrane</keyword>
<dbReference type="EMBL" id="BSUL01000001">
    <property type="protein sequence ID" value="GMA29641.1"/>
    <property type="molecule type" value="Genomic_DNA"/>
</dbReference>
<dbReference type="Proteomes" id="UP001157160">
    <property type="component" value="Unassembled WGS sequence"/>
</dbReference>
<evidence type="ECO:0000256" key="3">
    <source>
        <dbReference type="ARBA" id="ARBA00022692"/>
    </source>
</evidence>
<evidence type="ECO:0000256" key="2">
    <source>
        <dbReference type="ARBA" id="ARBA00022448"/>
    </source>
</evidence>
<keyword evidence="9" id="KW-1185">Reference proteome</keyword>
<feature type="transmembrane region" description="Helical" evidence="6">
    <location>
        <begin position="116"/>
        <end position="137"/>
    </location>
</feature>
<dbReference type="Pfam" id="PF00083">
    <property type="entry name" value="Sugar_tr"/>
    <property type="match status" value="1"/>
</dbReference>
<name>A0AA37XC79_9MICO</name>
<feature type="domain" description="Major facilitator superfamily (MFS) profile" evidence="7">
    <location>
        <begin position="24"/>
        <end position="387"/>
    </location>
</feature>
<feature type="transmembrane region" description="Helical" evidence="6">
    <location>
        <begin position="57"/>
        <end position="79"/>
    </location>
</feature>
<evidence type="ECO:0000256" key="5">
    <source>
        <dbReference type="ARBA" id="ARBA00023136"/>
    </source>
</evidence>
<feature type="transmembrane region" description="Helical" evidence="6">
    <location>
        <begin position="20"/>
        <end position="37"/>
    </location>
</feature>
<dbReference type="GO" id="GO:0022857">
    <property type="term" value="F:transmembrane transporter activity"/>
    <property type="evidence" value="ECO:0007669"/>
    <property type="project" value="InterPro"/>
</dbReference>
<protein>
    <submittedName>
        <fullName evidence="8">MFS transporter</fullName>
    </submittedName>
</protein>
<feature type="transmembrane region" description="Helical" evidence="6">
    <location>
        <begin position="149"/>
        <end position="169"/>
    </location>
</feature>
<evidence type="ECO:0000313" key="8">
    <source>
        <dbReference type="EMBL" id="GMA29641.1"/>
    </source>
</evidence>
<dbReference type="Gene3D" id="1.20.1250.20">
    <property type="entry name" value="MFS general substrate transporter like domains"/>
    <property type="match status" value="1"/>
</dbReference>
<reference evidence="8 9" key="1">
    <citation type="journal article" date="2014" name="Int. J. Syst. Evol. Microbiol.">
        <title>Complete genome sequence of Corynebacterium casei LMG S-19264T (=DSM 44701T), isolated from a smear-ripened cheese.</title>
        <authorList>
            <consortium name="US DOE Joint Genome Institute (JGI-PGF)"/>
            <person name="Walter F."/>
            <person name="Albersmeier A."/>
            <person name="Kalinowski J."/>
            <person name="Ruckert C."/>
        </authorList>
    </citation>
    <scope>NUCLEOTIDE SEQUENCE [LARGE SCALE GENOMIC DNA]</scope>
    <source>
        <strain evidence="8 9">NBRC 112289</strain>
    </source>
</reference>
<gene>
    <name evidence="8" type="ORF">GCM10025874_28940</name>
</gene>
<keyword evidence="2" id="KW-0813">Transport</keyword>
<organism evidence="8 9">
    <name type="scientific">Arenivirga flava</name>
    <dbReference type="NCBI Taxonomy" id="1930060"/>
    <lineage>
        <taxon>Bacteria</taxon>
        <taxon>Bacillati</taxon>
        <taxon>Actinomycetota</taxon>
        <taxon>Actinomycetes</taxon>
        <taxon>Micrococcales</taxon>
        <taxon>Microbacteriaceae</taxon>
        <taxon>Arenivirga</taxon>
    </lineage>
</organism>
<feature type="transmembrane region" description="Helical" evidence="6">
    <location>
        <begin position="181"/>
        <end position="200"/>
    </location>
</feature>
<evidence type="ECO:0000256" key="1">
    <source>
        <dbReference type="ARBA" id="ARBA00004651"/>
    </source>
</evidence>
<feature type="transmembrane region" description="Helical" evidence="6">
    <location>
        <begin position="91"/>
        <end position="110"/>
    </location>
</feature>
<dbReference type="PROSITE" id="PS50850">
    <property type="entry name" value="MFS"/>
    <property type="match status" value="1"/>
</dbReference>
<accession>A0AA37XC79</accession>
<keyword evidence="4 6" id="KW-1133">Transmembrane helix</keyword>
<dbReference type="CDD" id="cd17316">
    <property type="entry name" value="MFS_SV2_like"/>
    <property type="match status" value="1"/>
</dbReference>
<evidence type="ECO:0000259" key="7">
    <source>
        <dbReference type="PROSITE" id="PS50850"/>
    </source>
</evidence>
<dbReference type="InterPro" id="IPR005828">
    <property type="entry name" value="MFS_sugar_transport-like"/>
</dbReference>
<dbReference type="AlphaFoldDB" id="A0AA37XC79"/>
<sequence length="387" mass="42798">MSETTSVRSLVPARMDRLPWTRFHWMMVIGLGFSWILDGLEVQIVSLGGYEASLGMTAQDVGIAGSVYLAGQVVGALVFGRLADSLGRKKLFILTLAIYLGASAIAGLSFEPWFFFIFRFFAGMGIGGEYAAINSAIDELIPARYRGRVDIAINGTYWGGAALGSFAGIFLLDTSLFAEDLGWRIAFFIGPVLGLGLIVLRRHIPESPRWLMTHGREEEAEATVTEIEHHVEHQTHHTLEPVPDSKAIDITPEKSTSFRTLARTVLREHPTRLLLGMTMMVTQSFLYNAIFFTYSLVLQNFYDLPVASVPLMFFPFAIGNLLGPLLLGPLFDTWGRRQMIFTTYTLSAVVLAISAFLFSQEAISMGVHIAFWCVSFSSPRPAPARPT</sequence>
<comment type="subcellular location">
    <subcellularLocation>
        <location evidence="1">Cell membrane</location>
        <topology evidence="1">Multi-pass membrane protein</topology>
    </subcellularLocation>
</comment>
<feature type="transmembrane region" description="Helical" evidence="6">
    <location>
        <begin position="273"/>
        <end position="294"/>
    </location>
</feature>
<dbReference type="SUPFAM" id="SSF103473">
    <property type="entry name" value="MFS general substrate transporter"/>
    <property type="match status" value="1"/>
</dbReference>
<comment type="caution">
    <text evidence="8">The sequence shown here is derived from an EMBL/GenBank/DDBJ whole genome shotgun (WGS) entry which is preliminary data.</text>
</comment>
<dbReference type="PANTHER" id="PTHR23511">
    <property type="entry name" value="SYNAPTIC VESICLE GLYCOPROTEIN 2"/>
    <property type="match status" value="1"/>
</dbReference>
<evidence type="ECO:0000256" key="6">
    <source>
        <dbReference type="SAM" id="Phobius"/>
    </source>
</evidence>
<keyword evidence="5 6" id="KW-0472">Membrane</keyword>
<evidence type="ECO:0000256" key="4">
    <source>
        <dbReference type="ARBA" id="ARBA00022989"/>
    </source>
</evidence>
<dbReference type="InterPro" id="IPR036259">
    <property type="entry name" value="MFS_trans_sf"/>
</dbReference>
<dbReference type="RefSeq" id="WP_348520028.1">
    <property type="nucleotide sequence ID" value="NZ_BSUL01000001.1"/>
</dbReference>
<evidence type="ECO:0000313" key="9">
    <source>
        <dbReference type="Proteomes" id="UP001157160"/>
    </source>
</evidence>
<dbReference type="GO" id="GO:0005886">
    <property type="term" value="C:plasma membrane"/>
    <property type="evidence" value="ECO:0007669"/>
    <property type="project" value="UniProtKB-SubCell"/>
</dbReference>
<dbReference type="InterPro" id="IPR020846">
    <property type="entry name" value="MFS_dom"/>
</dbReference>
<feature type="transmembrane region" description="Helical" evidence="6">
    <location>
        <begin position="306"/>
        <end position="327"/>
    </location>
</feature>
<proteinExistence type="predicted"/>
<feature type="transmembrane region" description="Helical" evidence="6">
    <location>
        <begin position="339"/>
        <end position="358"/>
    </location>
</feature>